<gene>
    <name evidence="1" type="ORF">ACCAA_310068</name>
</gene>
<dbReference type="AlphaFoldDB" id="A0A1A8XPG6"/>
<sequence>MAPTIFREGSFRCFSREEPRLHVHVSHPDGEAKFWLSPELTLATSTGLSPQQLKEAQRLVAVHLEEITHAWHTHFPN</sequence>
<keyword evidence="2" id="KW-1185">Reference proteome</keyword>
<dbReference type="InterPro" id="IPR025427">
    <property type="entry name" value="DUF4160"/>
</dbReference>
<dbReference type="RefSeq" id="WP_186407092.1">
    <property type="nucleotide sequence ID" value="NZ_FLQX01000107.1"/>
</dbReference>
<organism evidence="1 2">
    <name type="scientific">Candidatus Accumulibacter aalborgensis</name>
    <dbReference type="NCBI Taxonomy" id="1860102"/>
    <lineage>
        <taxon>Bacteria</taxon>
        <taxon>Pseudomonadati</taxon>
        <taxon>Pseudomonadota</taxon>
        <taxon>Betaproteobacteria</taxon>
        <taxon>Candidatus Accumulibacter</taxon>
    </lineage>
</organism>
<proteinExistence type="predicted"/>
<name>A0A1A8XPG6_9PROT</name>
<dbReference type="EMBL" id="FLQX01000107">
    <property type="protein sequence ID" value="SBT06327.1"/>
    <property type="molecule type" value="Genomic_DNA"/>
</dbReference>
<evidence type="ECO:0000313" key="2">
    <source>
        <dbReference type="Proteomes" id="UP000199169"/>
    </source>
</evidence>
<dbReference type="STRING" id="1860102.ACCAA_310068"/>
<dbReference type="Pfam" id="PF13711">
    <property type="entry name" value="DUF4160"/>
    <property type="match status" value="1"/>
</dbReference>
<reference evidence="2" key="1">
    <citation type="submission" date="2016-06" db="EMBL/GenBank/DDBJ databases">
        <authorList>
            <person name="McIlroy S.J."/>
            <person name="Karst S.M."/>
            <person name="Albertsen M."/>
        </authorList>
    </citation>
    <scope>NUCLEOTIDE SEQUENCE [LARGE SCALE GENOMIC DNA]</scope>
</reference>
<evidence type="ECO:0000313" key="1">
    <source>
        <dbReference type="EMBL" id="SBT06327.1"/>
    </source>
</evidence>
<accession>A0A1A8XPG6</accession>
<evidence type="ECO:0008006" key="3">
    <source>
        <dbReference type="Google" id="ProtNLM"/>
    </source>
</evidence>
<protein>
    <recommendedName>
        <fullName evidence="3">DUF4160 domain-containing protein</fullName>
    </recommendedName>
</protein>
<dbReference type="Proteomes" id="UP000199169">
    <property type="component" value="Unassembled WGS sequence"/>
</dbReference>